<gene>
    <name evidence="4" type="ORF">FSP39_019425</name>
</gene>
<dbReference type="Proteomes" id="UP001186944">
    <property type="component" value="Unassembled WGS sequence"/>
</dbReference>
<dbReference type="GO" id="GO:0005576">
    <property type="term" value="C:extracellular region"/>
    <property type="evidence" value="ECO:0007669"/>
    <property type="project" value="InterPro"/>
</dbReference>
<dbReference type="Gene3D" id="2.60.40.690">
    <property type="entry name" value="Alpha-macroglobulin, receptor-binding domain"/>
    <property type="match status" value="1"/>
</dbReference>
<keyword evidence="5" id="KW-1185">Reference proteome</keyword>
<proteinExistence type="predicted"/>
<keyword evidence="1" id="KW-0732">Signal</keyword>
<sequence length="117" mass="13147">VSVNYNVKEQFEKPVFTLDVTITNETLHTVTTKTCTSYNGTGVGSGMSIIEHGVLSGFEVDTKDVTANVDIKKIEIDDKMINIYLDEVSFLVKLMCRQSRKGNYLQHGHPAKRTHKK</sequence>
<dbReference type="PANTHER" id="PTHR11412:SF136">
    <property type="entry name" value="CD109 ANTIGEN"/>
    <property type="match status" value="1"/>
</dbReference>
<dbReference type="InterPro" id="IPR050473">
    <property type="entry name" value="A2M/Complement_sys"/>
</dbReference>
<evidence type="ECO:0000256" key="1">
    <source>
        <dbReference type="ARBA" id="ARBA00022729"/>
    </source>
</evidence>
<evidence type="ECO:0000313" key="4">
    <source>
        <dbReference type="EMBL" id="KAK3098435.1"/>
    </source>
</evidence>
<evidence type="ECO:0000256" key="2">
    <source>
        <dbReference type="ARBA" id="ARBA00022966"/>
    </source>
</evidence>
<dbReference type="Pfam" id="PF07677">
    <property type="entry name" value="A2M_recep"/>
    <property type="match status" value="1"/>
</dbReference>
<reference evidence="4" key="1">
    <citation type="submission" date="2019-08" db="EMBL/GenBank/DDBJ databases">
        <title>The improved chromosome-level genome for the pearl oyster Pinctada fucata martensii using PacBio sequencing and Hi-C.</title>
        <authorList>
            <person name="Zheng Z."/>
        </authorList>
    </citation>
    <scope>NUCLEOTIDE SEQUENCE</scope>
    <source>
        <strain evidence="4">ZZ-2019</strain>
        <tissue evidence="4">Adductor muscle</tissue>
    </source>
</reference>
<keyword evidence="2" id="KW-0882">Thioester bond</keyword>
<feature type="non-terminal residue" evidence="4">
    <location>
        <position position="1"/>
    </location>
</feature>
<organism evidence="4 5">
    <name type="scientific">Pinctada imbricata</name>
    <name type="common">Atlantic pearl-oyster</name>
    <name type="synonym">Pinctada martensii</name>
    <dbReference type="NCBI Taxonomy" id="66713"/>
    <lineage>
        <taxon>Eukaryota</taxon>
        <taxon>Metazoa</taxon>
        <taxon>Spiralia</taxon>
        <taxon>Lophotrochozoa</taxon>
        <taxon>Mollusca</taxon>
        <taxon>Bivalvia</taxon>
        <taxon>Autobranchia</taxon>
        <taxon>Pteriomorphia</taxon>
        <taxon>Pterioida</taxon>
        <taxon>Pterioidea</taxon>
        <taxon>Pteriidae</taxon>
        <taxon>Pinctada</taxon>
    </lineage>
</organism>
<accession>A0AA88Y4P2</accession>
<dbReference type="PANTHER" id="PTHR11412">
    <property type="entry name" value="MACROGLOBULIN / COMPLEMENT"/>
    <property type="match status" value="1"/>
</dbReference>
<dbReference type="EMBL" id="VSWD01000007">
    <property type="protein sequence ID" value="KAK3098435.1"/>
    <property type="molecule type" value="Genomic_DNA"/>
</dbReference>
<dbReference type="AlphaFoldDB" id="A0AA88Y4P2"/>
<evidence type="ECO:0000259" key="3">
    <source>
        <dbReference type="Pfam" id="PF07677"/>
    </source>
</evidence>
<evidence type="ECO:0000313" key="5">
    <source>
        <dbReference type="Proteomes" id="UP001186944"/>
    </source>
</evidence>
<dbReference type="InterPro" id="IPR036595">
    <property type="entry name" value="A-macroglobulin_rcpt-bd_sf"/>
</dbReference>
<name>A0AA88Y4P2_PINIB</name>
<protein>
    <recommendedName>
        <fullName evidence="3">Alpha-macroglobulin receptor-binding domain-containing protein</fullName>
    </recommendedName>
</protein>
<dbReference type="InterPro" id="IPR009048">
    <property type="entry name" value="A-macroglobulin_rcpt-bd"/>
</dbReference>
<feature type="domain" description="Alpha-macroglobulin receptor-binding" evidence="3">
    <location>
        <begin position="45"/>
        <end position="89"/>
    </location>
</feature>
<comment type="caution">
    <text evidence="4">The sequence shown here is derived from an EMBL/GenBank/DDBJ whole genome shotgun (WGS) entry which is preliminary data.</text>
</comment>
<dbReference type="SUPFAM" id="SSF49410">
    <property type="entry name" value="Alpha-macroglobulin receptor domain"/>
    <property type="match status" value="1"/>
</dbReference>